<keyword evidence="2" id="KW-1185">Reference proteome</keyword>
<evidence type="ECO:0000313" key="2">
    <source>
        <dbReference type="Proteomes" id="UP000246018"/>
    </source>
</evidence>
<organism evidence="1 2">
    <name type="scientific">Nocardioides gansuensis</name>
    <dbReference type="NCBI Taxonomy" id="2138300"/>
    <lineage>
        <taxon>Bacteria</taxon>
        <taxon>Bacillati</taxon>
        <taxon>Actinomycetota</taxon>
        <taxon>Actinomycetes</taxon>
        <taxon>Propionibacteriales</taxon>
        <taxon>Nocardioidaceae</taxon>
        <taxon>Nocardioides</taxon>
    </lineage>
</organism>
<proteinExistence type="predicted"/>
<dbReference type="AlphaFoldDB" id="A0A2T8F4U9"/>
<name>A0A2T8F4U9_9ACTN</name>
<dbReference type="OrthoDB" id="3773913at2"/>
<dbReference type="Proteomes" id="UP000246018">
    <property type="component" value="Unassembled WGS sequence"/>
</dbReference>
<accession>A0A2T8F4U9</accession>
<comment type="caution">
    <text evidence="1">The sequence shown here is derived from an EMBL/GenBank/DDBJ whole genome shotgun (WGS) entry which is preliminary data.</text>
</comment>
<sequence>MLLMMYALKSGDGHSVAVLLRVYASCLDGQESVAKARIEAALRAGQAAVDGKLGHVLDTDGHGGPVLAGHSRTEQTGP</sequence>
<reference evidence="1 2" key="1">
    <citation type="submission" date="2018-04" db="EMBL/GenBank/DDBJ databases">
        <title>Genome of Nocardioides gansuensis WSJ-1.</title>
        <authorList>
            <person name="Wu S."/>
            <person name="Wang G."/>
        </authorList>
    </citation>
    <scope>NUCLEOTIDE SEQUENCE [LARGE SCALE GENOMIC DNA]</scope>
    <source>
        <strain evidence="1 2">WSJ-1</strain>
    </source>
</reference>
<protein>
    <submittedName>
        <fullName evidence="1">Uncharacterized protein</fullName>
    </submittedName>
</protein>
<dbReference type="EMBL" id="QDGZ01000014">
    <property type="protein sequence ID" value="PVG80742.1"/>
    <property type="molecule type" value="Genomic_DNA"/>
</dbReference>
<gene>
    <name evidence="1" type="ORF">DDE18_21605</name>
</gene>
<evidence type="ECO:0000313" key="1">
    <source>
        <dbReference type="EMBL" id="PVG80742.1"/>
    </source>
</evidence>